<name>A0ABQ5K7G4_9EUKA</name>
<dbReference type="InterPro" id="IPR050486">
    <property type="entry name" value="Mannose-1P_guanyltransferase"/>
</dbReference>
<dbReference type="SUPFAM" id="SSF51161">
    <property type="entry name" value="Trimeric LpxA-like enzymes"/>
    <property type="match status" value="1"/>
</dbReference>
<evidence type="ECO:0000259" key="1">
    <source>
        <dbReference type="Pfam" id="PF00483"/>
    </source>
</evidence>
<dbReference type="Proteomes" id="UP001057375">
    <property type="component" value="Unassembled WGS sequence"/>
</dbReference>
<feature type="domain" description="Glucose-1-phosphate adenylyltransferase/Bifunctional protein GlmU-like C-terminal hexapeptide" evidence="2">
    <location>
        <begin position="335"/>
        <end position="383"/>
    </location>
</feature>
<dbReference type="Pfam" id="PF24894">
    <property type="entry name" value="Hexapep_GlmU"/>
    <property type="match status" value="1"/>
</dbReference>
<feature type="domain" description="Nucleotidyl transferase" evidence="1">
    <location>
        <begin position="4"/>
        <end position="265"/>
    </location>
</feature>
<dbReference type="InterPro" id="IPR056818">
    <property type="entry name" value="GlmU/GlgC-like_hexapep"/>
</dbReference>
<dbReference type="EMBL" id="BQXS01000248">
    <property type="protein sequence ID" value="GKT28343.1"/>
    <property type="molecule type" value="Genomic_DNA"/>
</dbReference>
<sequence length="402" mass="43850">MLIAIILAGGYGERLLPLTKKEPKPIIPFCNRPMMEYQIEALSSIGISIVAFCVSYLPKLLEKEARRICKKYKIVPLFSYEKSPLGTAGAIRQCIDGVLHSYTSSLSKNTPIFVLNSDIICTSYPFQSLLDYYQMLSKHMQPVSGIISVTQVDDPSAFGVVESHSLVDSLPRISEPSLVGSDISRVNGFHEKPQVFISNLINAGMYVLSLGTILSIPSSRIVSLERESFPSWCKDGSLLCLTGQGLWGDVGKPESYLKMSIDYLKQSFPPQKLFLDSSSSSSSPRLSMEIHGDKTTALSLPSLSSLKPISSPGDADCFASATSLLYDDSIDVSASSTIKHCIIGSNVVIGDGCDVERCVIMERVVLHGCHLVDCIIGKGVTLEGRKYTKKMIVDGEEITSIR</sequence>
<protein>
    <submittedName>
        <fullName evidence="3">Mannose-1-phosphate guanyltransferase</fullName>
    </submittedName>
</protein>
<evidence type="ECO:0000313" key="3">
    <source>
        <dbReference type="EMBL" id="GKT28343.1"/>
    </source>
</evidence>
<accession>A0ABQ5K7G4</accession>
<dbReference type="PANTHER" id="PTHR22572">
    <property type="entry name" value="SUGAR-1-PHOSPHATE GUANYL TRANSFERASE"/>
    <property type="match status" value="1"/>
</dbReference>
<dbReference type="Gene3D" id="3.90.550.10">
    <property type="entry name" value="Spore Coat Polysaccharide Biosynthesis Protein SpsA, Chain A"/>
    <property type="match status" value="1"/>
</dbReference>
<dbReference type="SUPFAM" id="SSF53448">
    <property type="entry name" value="Nucleotide-diphospho-sugar transferases"/>
    <property type="match status" value="1"/>
</dbReference>
<dbReference type="InterPro" id="IPR011004">
    <property type="entry name" value="Trimer_LpxA-like_sf"/>
</dbReference>
<keyword evidence="4" id="KW-1185">Reference proteome</keyword>
<gene>
    <name evidence="3" type="ORF">ADUPG1_000595</name>
</gene>
<dbReference type="InterPro" id="IPR029044">
    <property type="entry name" value="Nucleotide-diphossugar_trans"/>
</dbReference>
<evidence type="ECO:0000313" key="4">
    <source>
        <dbReference type="Proteomes" id="UP001057375"/>
    </source>
</evidence>
<evidence type="ECO:0000259" key="2">
    <source>
        <dbReference type="Pfam" id="PF24894"/>
    </source>
</evidence>
<organism evidence="3 4">
    <name type="scientific">Aduncisulcus paluster</name>
    <dbReference type="NCBI Taxonomy" id="2918883"/>
    <lineage>
        <taxon>Eukaryota</taxon>
        <taxon>Metamonada</taxon>
        <taxon>Carpediemonas-like organisms</taxon>
        <taxon>Aduncisulcus</taxon>
    </lineage>
</organism>
<dbReference type="Gene3D" id="2.160.10.10">
    <property type="entry name" value="Hexapeptide repeat proteins"/>
    <property type="match status" value="1"/>
</dbReference>
<dbReference type="InterPro" id="IPR005835">
    <property type="entry name" value="NTP_transferase_dom"/>
</dbReference>
<proteinExistence type="predicted"/>
<dbReference type="Pfam" id="PF00483">
    <property type="entry name" value="NTP_transferase"/>
    <property type="match status" value="1"/>
</dbReference>
<comment type="caution">
    <text evidence="3">The sequence shown here is derived from an EMBL/GenBank/DDBJ whole genome shotgun (WGS) entry which is preliminary data.</text>
</comment>
<reference evidence="3" key="1">
    <citation type="submission" date="2022-03" db="EMBL/GenBank/DDBJ databases">
        <title>Draft genome sequence of Aduncisulcus paluster, a free-living microaerophilic Fornicata.</title>
        <authorList>
            <person name="Yuyama I."/>
            <person name="Kume K."/>
            <person name="Tamura T."/>
            <person name="Inagaki Y."/>
            <person name="Hashimoto T."/>
        </authorList>
    </citation>
    <scope>NUCLEOTIDE SEQUENCE</scope>
    <source>
        <strain evidence="3">NY0171</strain>
    </source>
</reference>